<dbReference type="SUPFAM" id="SSF49464">
    <property type="entry name" value="Carboxypeptidase regulatory domain-like"/>
    <property type="match status" value="1"/>
</dbReference>
<dbReference type="InterPro" id="IPR023996">
    <property type="entry name" value="TonB-dep_OMP_SusC/RagA"/>
</dbReference>
<dbReference type="EMBL" id="CP061813">
    <property type="protein sequence ID" value="QOD60881.1"/>
    <property type="molecule type" value="Genomic_DNA"/>
</dbReference>
<evidence type="ECO:0000256" key="1">
    <source>
        <dbReference type="ARBA" id="ARBA00022729"/>
    </source>
</evidence>
<evidence type="ECO:0000259" key="4">
    <source>
        <dbReference type="Pfam" id="PF07715"/>
    </source>
</evidence>
<dbReference type="NCBIfam" id="TIGR04057">
    <property type="entry name" value="SusC_RagA_signa"/>
    <property type="match status" value="1"/>
</dbReference>
<keyword evidence="2" id="KW-0812">Transmembrane</keyword>
<dbReference type="Gene3D" id="2.170.130.10">
    <property type="entry name" value="TonB-dependent receptor, plug domain"/>
    <property type="match status" value="1"/>
</dbReference>
<dbReference type="KEGG" id="phal:H9I45_00070"/>
<reference evidence="5 6" key="1">
    <citation type="journal article" date="2016" name="Int. J. Syst. Evol. Microbiol.">
        <title>Polaribacter haliotis sp. nov., isolated from the gut of abalone Haliotis discus hannai.</title>
        <authorList>
            <person name="Kim Y.O."/>
            <person name="Park I.S."/>
            <person name="Park S."/>
            <person name="Nam B.H."/>
            <person name="Park J.M."/>
            <person name="Kim D.G."/>
            <person name="Yoon J.H."/>
        </authorList>
    </citation>
    <scope>NUCLEOTIDE SEQUENCE [LARGE SCALE GENOMIC DNA]</scope>
    <source>
        <strain evidence="5 6">KCTC 52418</strain>
    </source>
</reference>
<keyword evidence="1 3" id="KW-0732">Signal</keyword>
<dbReference type="RefSeq" id="WP_088354061.1">
    <property type="nucleotide sequence ID" value="NZ_CP061813.1"/>
</dbReference>
<keyword evidence="5" id="KW-0675">Receptor</keyword>
<dbReference type="Pfam" id="PF13715">
    <property type="entry name" value="CarbopepD_reg_2"/>
    <property type="match status" value="1"/>
</dbReference>
<sequence>MRKQITLLLFMFIAFCVHAQTVNVKGVVTDATTGDPLPGVSVIVKGTVKGTQTDFDGMYNISNVTTGATLVFRYLGYKETEVLVKNATVNVSLEVEAQALDEIVVIGYGTQKRAEVTGAVSVVSNETIENLKPTRIEQALQGQVAGVNITSSSGAPGAGLNIRIRGVSTNGNNNPLILLDGNVIEDLSVVNPSDIESMNVLKDATAGIYGVRGANGVILITTKKGRKNTEFKYTFNSYVGFQQTTRKIPLLNATEYALLANEAFAANGEALPFSNILSLGQGTDWQNEVFKDAIISSADINITKGTEKSTFSFGASHLDQDGIVGGSKANFNRTTAKFGFSHDILKNLKFKSSSIYTNTNRKGLPENALGSVLFNALNMPANLTPRDANGDFTLAPNTGVGIEVINPLAQTQNSFNRTWVNKFAGSYGLNYSFLDGFSAESNIQFNYAKVNSKSYTPELFYGSGKVFNTVGAASDLNDGINNSSVFESQQTYKDYTFDAFIKYEKVFNDVHDVKILLGTSVFKSEGINDSNLLGFGANGNTLEDVSVAGADSSQDNLALSNQPRQFFDSRLLSYFTRLQYNYDGKYLFSAVVRRDGSSNFGPKNKFGIFPTASIGWVASKESFLEDSEAISFLKLRASYGVIGNDRIGSFGFVSTISGEGEYVFNNQINFGTAIGALSNPEIKWERQIPLDFGIDIELFDKINITADYFNKRTEDLLLNPQVSGILGVSAPGSAGPIVNAGTVENRGFEFAIGYKERISEDFKFSMNYNFTTIKNEVLFVGSESGVLFGGSFGVGQEPPSRMEAGLPIGYYYGFKTNGIFQNQAEVDAHATQTNANPGDLRFVDQLTVDTDNDGIADATDGIINNDDKTYIGDPIADVTMGFNFSFDYKNFDFNMYAFASIGNEIVRNYERNLPLTNRPTYYLDRWTGPGTSNTFPRVTTGATGNSLFSDFYVEDGSFLRLQNIQLGYSLKNNITEQVGLSKLRFYVTANNLFTLTKYRGFDPTTSNGAPIGGGIDQGFYPTPKTFLVGLNVNF</sequence>
<protein>
    <submittedName>
        <fullName evidence="5">TonB-dependent receptor</fullName>
    </submittedName>
</protein>
<dbReference type="InterPro" id="IPR023997">
    <property type="entry name" value="TonB-dep_OMP_SusC/RagA_CS"/>
</dbReference>
<dbReference type="PANTHER" id="PTHR30069">
    <property type="entry name" value="TONB-DEPENDENT OUTER MEMBRANE RECEPTOR"/>
    <property type="match status" value="1"/>
</dbReference>
<evidence type="ECO:0000313" key="6">
    <source>
        <dbReference type="Proteomes" id="UP000516764"/>
    </source>
</evidence>
<dbReference type="AlphaFoldDB" id="A0A7L8AFU5"/>
<organism evidence="5 6">
    <name type="scientific">Polaribacter haliotis</name>
    <dbReference type="NCBI Taxonomy" id="1888915"/>
    <lineage>
        <taxon>Bacteria</taxon>
        <taxon>Pseudomonadati</taxon>
        <taxon>Bacteroidota</taxon>
        <taxon>Flavobacteriia</taxon>
        <taxon>Flavobacteriales</taxon>
        <taxon>Flavobacteriaceae</taxon>
    </lineage>
</organism>
<evidence type="ECO:0000313" key="5">
    <source>
        <dbReference type="EMBL" id="QOD60881.1"/>
    </source>
</evidence>
<comment type="similarity">
    <text evidence="2">Belongs to the TonB-dependent receptor family.</text>
</comment>
<keyword evidence="2" id="KW-0998">Cell outer membrane</keyword>
<dbReference type="InterPro" id="IPR012910">
    <property type="entry name" value="Plug_dom"/>
</dbReference>
<dbReference type="Gene3D" id="2.60.40.1120">
    <property type="entry name" value="Carboxypeptidase-like, regulatory domain"/>
    <property type="match status" value="1"/>
</dbReference>
<gene>
    <name evidence="5" type="ORF">H9I45_00070</name>
</gene>
<dbReference type="GO" id="GO:0015344">
    <property type="term" value="F:siderophore uptake transmembrane transporter activity"/>
    <property type="evidence" value="ECO:0007669"/>
    <property type="project" value="TreeGrafter"/>
</dbReference>
<dbReference type="Proteomes" id="UP000516764">
    <property type="component" value="Chromosome"/>
</dbReference>
<accession>A0A7L8AFU5</accession>
<dbReference type="OrthoDB" id="9768177at2"/>
<feature type="domain" description="TonB-dependent receptor plug" evidence="4">
    <location>
        <begin position="114"/>
        <end position="217"/>
    </location>
</feature>
<dbReference type="InterPro" id="IPR039426">
    <property type="entry name" value="TonB-dep_rcpt-like"/>
</dbReference>
<dbReference type="GO" id="GO:0044718">
    <property type="term" value="P:siderophore transmembrane transport"/>
    <property type="evidence" value="ECO:0007669"/>
    <property type="project" value="TreeGrafter"/>
</dbReference>
<dbReference type="SUPFAM" id="SSF56935">
    <property type="entry name" value="Porins"/>
    <property type="match status" value="1"/>
</dbReference>
<comment type="subcellular location">
    <subcellularLocation>
        <location evidence="2">Cell outer membrane</location>
        <topology evidence="2">Multi-pass membrane protein</topology>
    </subcellularLocation>
</comment>
<dbReference type="GO" id="GO:0009279">
    <property type="term" value="C:cell outer membrane"/>
    <property type="evidence" value="ECO:0007669"/>
    <property type="project" value="UniProtKB-SubCell"/>
</dbReference>
<dbReference type="Pfam" id="PF07715">
    <property type="entry name" value="Plug"/>
    <property type="match status" value="1"/>
</dbReference>
<dbReference type="PROSITE" id="PS52016">
    <property type="entry name" value="TONB_DEPENDENT_REC_3"/>
    <property type="match status" value="1"/>
</dbReference>
<dbReference type="NCBIfam" id="TIGR04056">
    <property type="entry name" value="OMP_RagA_SusC"/>
    <property type="match status" value="1"/>
</dbReference>
<dbReference type="InterPro" id="IPR008969">
    <property type="entry name" value="CarboxyPept-like_regulatory"/>
</dbReference>
<evidence type="ECO:0000256" key="3">
    <source>
        <dbReference type="SAM" id="SignalP"/>
    </source>
</evidence>
<proteinExistence type="inferred from homology"/>
<dbReference type="PANTHER" id="PTHR30069:SF29">
    <property type="entry name" value="HEMOGLOBIN AND HEMOGLOBIN-HAPTOGLOBIN-BINDING PROTEIN 1-RELATED"/>
    <property type="match status" value="1"/>
</dbReference>
<keyword evidence="2" id="KW-0813">Transport</keyword>
<feature type="chain" id="PRO_5032266745" evidence="3">
    <location>
        <begin position="20"/>
        <end position="1034"/>
    </location>
</feature>
<dbReference type="InterPro" id="IPR037066">
    <property type="entry name" value="Plug_dom_sf"/>
</dbReference>
<feature type="signal peptide" evidence="3">
    <location>
        <begin position="1"/>
        <end position="19"/>
    </location>
</feature>
<name>A0A7L8AFU5_9FLAO</name>
<keyword evidence="2" id="KW-0472">Membrane</keyword>
<keyword evidence="2" id="KW-1134">Transmembrane beta strand</keyword>
<keyword evidence="6" id="KW-1185">Reference proteome</keyword>
<evidence type="ECO:0000256" key="2">
    <source>
        <dbReference type="PROSITE-ProRule" id="PRU01360"/>
    </source>
</evidence>